<protein>
    <recommendedName>
        <fullName evidence="1">Carboxymuconolactone decarboxylase-like domain-containing protein</fullName>
    </recommendedName>
</protein>
<evidence type="ECO:0000313" key="3">
    <source>
        <dbReference type="Proteomes" id="UP000023555"/>
    </source>
</evidence>
<gene>
    <name evidence="2" type="ORF">P799_11335</name>
</gene>
<dbReference type="InterPro" id="IPR029032">
    <property type="entry name" value="AhpD-like"/>
</dbReference>
<dbReference type="PANTHER" id="PTHR34846">
    <property type="entry name" value="4-CARBOXYMUCONOLACTONE DECARBOXYLASE FAMILY PROTEIN (AFU_ORTHOLOGUE AFUA_6G11590)"/>
    <property type="match status" value="1"/>
</dbReference>
<evidence type="ECO:0000259" key="1">
    <source>
        <dbReference type="Pfam" id="PF02627"/>
    </source>
</evidence>
<dbReference type="Proteomes" id="UP000023555">
    <property type="component" value="Unassembled WGS sequence"/>
</dbReference>
<feature type="domain" description="Carboxymuconolactone decarboxylase-like" evidence="1">
    <location>
        <begin position="32"/>
        <end position="113"/>
    </location>
</feature>
<dbReference type="InterPro" id="IPR004675">
    <property type="entry name" value="AhpD_core"/>
</dbReference>
<comment type="caution">
    <text evidence="2">The sequence shown here is derived from an EMBL/GenBank/DDBJ whole genome shotgun (WGS) entry which is preliminary data.</text>
</comment>
<proteinExistence type="predicted"/>
<dbReference type="SUPFAM" id="SSF69118">
    <property type="entry name" value="AhpD-like"/>
    <property type="match status" value="1"/>
</dbReference>
<accession>W7RZG4</accession>
<dbReference type="AlphaFoldDB" id="W7RZG4"/>
<reference evidence="2 3" key="1">
    <citation type="journal article" date="2015" name="Stand. Genomic Sci.">
        <title>Genome sequence and description of the mosquitocidal and heavy metal tolerant strain Lysinibacillus sphaericus CBAM5.</title>
        <authorList>
            <person name="Pena-Montenegro T.D."/>
            <person name="Lozano L."/>
            <person name="Dussan J."/>
        </authorList>
    </citation>
    <scope>NUCLEOTIDE SEQUENCE [LARGE SCALE GENOMIC DNA]</scope>
    <source>
        <strain evidence="2">CBAM5</strain>
    </source>
</reference>
<dbReference type="HOGENOM" id="CLU_082760_6_0_9"/>
<dbReference type="Gene3D" id="1.20.1290.10">
    <property type="entry name" value="AhpD-like"/>
    <property type="match status" value="1"/>
</dbReference>
<organism evidence="2 3">
    <name type="scientific">Lysinibacillus sphaericus CBAM5</name>
    <dbReference type="NCBI Taxonomy" id="1400869"/>
    <lineage>
        <taxon>Bacteria</taxon>
        <taxon>Bacillati</taxon>
        <taxon>Bacillota</taxon>
        <taxon>Bacilli</taxon>
        <taxon>Bacillales</taxon>
        <taxon>Bacillaceae</taxon>
        <taxon>Lysinibacillus</taxon>
    </lineage>
</organism>
<dbReference type="InterPro" id="IPR003779">
    <property type="entry name" value="CMD-like"/>
</dbReference>
<name>W7RZG4_LYSSH</name>
<evidence type="ECO:0000313" key="2">
    <source>
        <dbReference type="EMBL" id="EWH32675.1"/>
    </source>
</evidence>
<dbReference type="EMBL" id="AYKQ01000009">
    <property type="protein sequence ID" value="EWH32675.1"/>
    <property type="molecule type" value="Genomic_DNA"/>
</dbReference>
<dbReference type="GO" id="GO:0051920">
    <property type="term" value="F:peroxiredoxin activity"/>
    <property type="evidence" value="ECO:0007669"/>
    <property type="project" value="InterPro"/>
</dbReference>
<sequence length="165" mass="19568">MKFTKLSSKSRNLIESEECNMKQRIDYYDIAPDAMKIMMEMEKYTKKNSIDRKLRELIKIRASQINGCAFCINMHTADAKKMGETEQRLYCISAWRECTFYSEEEKVALELTEHITLVSEMRVPDDVYKRVRNYYTEKEYVDLVILINQINSWNRISIAMGNFAE</sequence>
<dbReference type="PANTHER" id="PTHR34846:SF10">
    <property type="entry name" value="CYTOPLASMIC PROTEIN"/>
    <property type="match status" value="1"/>
</dbReference>
<dbReference type="Pfam" id="PF02627">
    <property type="entry name" value="CMD"/>
    <property type="match status" value="1"/>
</dbReference>
<dbReference type="NCBIfam" id="TIGR00778">
    <property type="entry name" value="ahpD_dom"/>
    <property type="match status" value="1"/>
</dbReference>